<name>A0A1V6RYD7_9EURO</name>
<dbReference type="STRING" id="254877.A0A1V6RYD7"/>
<feature type="non-terminal residue" evidence="1">
    <location>
        <position position="1"/>
    </location>
</feature>
<sequence>FMKLLHYNDTLVIPALKLLDLYSSLWECYVIKSAEKMQFEDKQRQLLESNEWLASDSDILLQLCDEQAMELRDRKLAVQALCNEEAHATADHDLDLDLHAIWHESSGIPTPPPCLATDPNDLWQDFFGKDDPAGYETQGSSFIECLFYPNLDSLSGFKWTGPDPLSNSTRASDIFLHMSALLFPKEVQWIEFRIMRFDLVSSETIGEDLFFLPRVETALENLCRFRRQLLDTITWHAVRATGTNFRLSLWPGTESLPYSSLSTHSLLTSLPPTLSLDARFFVHNNISSNYE</sequence>
<evidence type="ECO:0000313" key="2">
    <source>
        <dbReference type="Proteomes" id="UP000191342"/>
    </source>
</evidence>
<comment type="caution">
    <text evidence="1">The sequence shown here is derived from an EMBL/GenBank/DDBJ whole genome shotgun (WGS) entry which is preliminary data.</text>
</comment>
<organism evidence="1 2">
    <name type="scientific">Penicillium flavigenum</name>
    <dbReference type="NCBI Taxonomy" id="254877"/>
    <lineage>
        <taxon>Eukaryota</taxon>
        <taxon>Fungi</taxon>
        <taxon>Dikarya</taxon>
        <taxon>Ascomycota</taxon>
        <taxon>Pezizomycotina</taxon>
        <taxon>Eurotiomycetes</taxon>
        <taxon>Eurotiomycetidae</taxon>
        <taxon>Eurotiales</taxon>
        <taxon>Aspergillaceae</taxon>
        <taxon>Penicillium</taxon>
    </lineage>
</organism>
<reference evidence="2" key="1">
    <citation type="journal article" date="2017" name="Nat. Microbiol.">
        <title>Global analysis of biosynthetic gene clusters reveals vast potential of secondary metabolite production in Penicillium species.</title>
        <authorList>
            <person name="Nielsen J.C."/>
            <person name="Grijseels S."/>
            <person name="Prigent S."/>
            <person name="Ji B."/>
            <person name="Dainat J."/>
            <person name="Nielsen K.F."/>
            <person name="Frisvad J.C."/>
            <person name="Workman M."/>
            <person name="Nielsen J."/>
        </authorList>
    </citation>
    <scope>NUCLEOTIDE SEQUENCE [LARGE SCALE GENOMIC DNA]</scope>
    <source>
        <strain evidence="2">IBT 14082</strain>
    </source>
</reference>
<dbReference type="EMBL" id="MLQL01000205">
    <property type="protein sequence ID" value="OQE06494.1"/>
    <property type="molecule type" value="Genomic_DNA"/>
</dbReference>
<dbReference type="Proteomes" id="UP000191342">
    <property type="component" value="Unassembled WGS sequence"/>
</dbReference>
<proteinExistence type="predicted"/>
<dbReference type="OrthoDB" id="4349275at2759"/>
<dbReference type="AlphaFoldDB" id="A0A1V6RYD7"/>
<gene>
    <name evidence="1" type="ORF">PENFLA_c205G08710</name>
</gene>
<keyword evidence="2" id="KW-1185">Reference proteome</keyword>
<accession>A0A1V6RYD7</accession>
<protein>
    <submittedName>
        <fullName evidence="1">Uncharacterized protein</fullName>
    </submittedName>
</protein>
<evidence type="ECO:0000313" key="1">
    <source>
        <dbReference type="EMBL" id="OQE06494.1"/>
    </source>
</evidence>